<reference evidence="5 6" key="1">
    <citation type="submission" date="2019-03" db="EMBL/GenBank/DDBJ databases">
        <title>Single cell metagenomics reveals metabolic interactions within the superorganism composed of flagellate Streblomastix strix and complex community of Bacteroidetes bacteria on its surface.</title>
        <authorList>
            <person name="Treitli S.C."/>
            <person name="Kolisko M."/>
            <person name="Husnik F."/>
            <person name="Keeling P."/>
            <person name="Hampl V."/>
        </authorList>
    </citation>
    <scope>NUCLEOTIDE SEQUENCE [LARGE SCALE GENOMIC DNA]</scope>
    <source>
        <strain evidence="5">ST1C</strain>
    </source>
</reference>
<organism evidence="5 6">
    <name type="scientific">Streblomastix strix</name>
    <dbReference type="NCBI Taxonomy" id="222440"/>
    <lineage>
        <taxon>Eukaryota</taxon>
        <taxon>Metamonada</taxon>
        <taxon>Preaxostyla</taxon>
        <taxon>Oxymonadida</taxon>
        <taxon>Streblomastigidae</taxon>
        <taxon>Streblomastix</taxon>
    </lineage>
</organism>
<dbReference type="GO" id="GO:0003723">
    <property type="term" value="F:RNA binding"/>
    <property type="evidence" value="ECO:0007669"/>
    <property type="project" value="UniProtKB-UniRule"/>
</dbReference>
<feature type="non-terminal residue" evidence="5">
    <location>
        <position position="452"/>
    </location>
</feature>
<dbReference type="SMART" id="SM00360">
    <property type="entry name" value="RRM"/>
    <property type="match status" value="4"/>
</dbReference>
<evidence type="ECO:0000256" key="2">
    <source>
        <dbReference type="ARBA" id="ARBA00022884"/>
    </source>
</evidence>
<dbReference type="OrthoDB" id="19742at2759"/>
<sequence length="452" mass="50213">MMAQHIVTVNWDGDDISEDELKKIFARYSAYSVIKEQLPPGISRGSAYVSFRTQQEAEDAVNNTDGNVVGGSVIEVAISKVAIQPKAQLDTRKIQGSAQPLKLPSIIIKNLNRDTQDRDINSLLYTYNPIQIFILPDQSSSFGNSKAIVGFTNIDQASRACKMTNGALLKGNILSAEFTTEQIQDQPSPVEEKVNKKGLFIKNVSPLVTDRIIMLVFSPFNPKACRIMTSTQPQKPGLGFALFDYEEDAQDAMQLLNHASIEGTNIDIVFQRRDEKSPPLSPVRKRPQIQNAPLVGYGVNACSLYVTGINQKLTTKELTLIFTAFKVTKCAIPPKQLPTKAHFGFVDFASQEDAQLAYKYVNGIKIDGNVLQLQYNRVKHNSPPNIQYKSHQDIQISSSSSPPVQSNKPTIILRNLSNDINTMNITIFLDNFHPQNITIKQDNLSLNNTLMA</sequence>
<feature type="domain" description="RRM" evidence="4">
    <location>
        <begin position="104"/>
        <end position="181"/>
    </location>
</feature>
<keyword evidence="1" id="KW-0677">Repeat</keyword>
<comment type="caution">
    <text evidence="5">The sequence shown here is derived from an EMBL/GenBank/DDBJ whole genome shotgun (WGS) entry which is preliminary data.</text>
</comment>
<dbReference type="Proteomes" id="UP000324800">
    <property type="component" value="Unassembled WGS sequence"/>
</dbReference>
<dbReference type="Gene3D" id="3.30.70.330">
    <property type="match status" value="4"/>
</dbReference>
<evidence type="ECO:0000256" key="3">
    <source>
        <dbReference type="PROSITE-ProRule" id="PRU00176"/>
    </source>
</evidence>
<keyword evidence="2 3" id="KW-0694">RNA-binding</keyword>
<dbReference type="InterPro" id="IPR035979">
    <property type="entry name" value="RBD_domain_sf"/>
</dbReference>
<dbReference type="PANTHER" id="PTHR24012">
    <property type="entry name" value="RNA BINDING PROTEIN"/>
    <property type="match status" value="1"/>
</dbReference>
<evidence type="ECO:0000313" key="5">
    <source>
        <dbReference type="EMBL" id="KAA6399580.1"/>
    </source>
</evidence>
<feature type="domain" description="RRM" evidence="4">
    <location>
        <begin position="4"/>
        <end position="81"/>
    </location>
</feature>
<protein>
    <recommendedName>
        <fullName evidence="4">RRM domain-containing protein</fullName>
    </recommendedName>
</protein>
<dbReference type="PROSITE" id="PS50102">
    <property type="entry name" value="RRM"/>
    <property type="match status" value="4"/>
</dbReference>
<dbReference type="EMBL" id="SNRW01000722">
    <property type="protein sequence ID" value="KAA6399580.1"/>
    <property type="molecule type" value="Genomic_DNA"/>
</dbReference>
<feature type="domain" description="RRM" evidence="4">
    <location>
        <begin position="197"/>
        <end position="273"/>
    </location>
</feature>
<dbReference type="CDD" id="cd00590">
    <property type="entry name" value="RRM_SF"/>
    <property type="match status" value="4"/>
</dbReference>
<dbReference type="InterPro" id="IPR012677">
    <property type="entry name" value="Nucleotide-bd_a/b_plait_sf"/>
</dbReference>
<evidence type="ECO:0000313" key="6">
    <source>
        <dbReference type="Proteomes" id="UP000324800"/>
    </source>
</evidence>
<name>A0A5J4WXM7_9EUKA</name>
<proteinExistence type="predicted"/>
<accession>A0A5J4WXM7</accession>
<dbReference type="Pfam" id="PF00076">
    <property type="entry name" value="RRM_1"/>
    <property type="match status" value="4"/>
</dbReference>
<dbReference type="SUPFAM" id="SSF54928">
    <property type="entry name" value="RNA-binding domain, RBD"/>
    <property type="match status" value="3"/>
</dbReference>
<gene>
    <name evidence="5" type="ORF">EZS28_004889</name>
</gene>
<feature type="domain" description="RRM" evidence="4">
    <location>
        <begin position="302"/>
        <end position="378"/>
    </location>
</feature>
<evidence type="ECO:0000256" key="1">
    <source>
        <dbReference type="ARBA" id="ARBA00022737"/>
    </source>
</evidence>
<evidence type="ECO:0000259" key="4">
    <source>
        <dbReference type="PROSITE" id="PS50102"/>
    </source>
</evidence>
<dbReference type="InterPro" id="IPR000504">
    <property type="entry name" value="RRM_dom"/>
</dbReference>
<dbReference type="AlphaFoldDB" id="A0A5J4WXM7"/>